<evidence type="ECO:0000256" key="1">
    <source>
        <dbReference type="SAM" id="MobiDB-lite"/>
    </source>
</evidence>
<feature type="compositionally biased region" description="Basic and acidic residues" evidence="1">
    <location>
        <begin position="359"/>
        <end position="378"/>
    </location>
</feature>
<gene>
    <name evidence="2" type="ORF">H9L09_11140</name>
</gene>
<dbReference type="EMBL" id="CP060713">
    <property type="protein sequence ID" value="QNN51204.1"/>
    <property type="molecule type" value="Genomic_DNA"/>
</dbReference>
<sequence>MHAGLVCTVSTVRDSPENVGAFVERNLAAGADHLFVFVDDADPEVQALLSATPHVTSVPTGPGYWADQRPSELNTRQFVNANLVNTVLSCFDRVAWLVHLDGDECLDVDKASLLSLPDDVTAVGLQTLEALSRPRWDGPVDRFKFPLSRDDLWLLSTFEVVRRPRMSDYFNGHTSGKPGLRPTLDRRLGIHRVVDHEGHSVKPLRSEDLRLLHYESYSGEEFVRKWLAHLSSGSPSSFQPRKSRIRACVRSILAKDHLGEERKRELLMEVYRRLVQDDAETLEELGFLMTPPAQRHGYRPSGFDSTELAEVRTLLELLAGADKRHFGFPGYSLHPAPLLRSLREELGEGEPGPAQRLSHGLERAGTEPETQWHVEGRVVARPPHGGGRRDHGKTGDHADRGETGDHTEGGGTGENSDRGETQTGVSAAGR</sequence>
<accession>A0A7G9R6H9</accession>
<organism evidence="2 3">
    <name type="scientific">Nocardioides mesophilus</name>
    <dbReference type="NCBI Taxonomy" id="433659"/>
    <lineage>
        <taxon>Bacteria</taxon>
        <taxon>Bacillati</taxon>
        <taxon>Actinomycetota</taxon>
        <taxon>Actinomycetes</taxon>
        <taxon>Propionibacteriales</taxon>
        <taxon>Nocardioidaceae</taxon>
        <taxon>Nocardioides</taxon>
    </lineage>
</organism>
<dbReference type="Proteomes" id="UP000515947">
    <property type="component" value="Chromosome"/>
</dbReference>
<proteinExistence type="predicted"/>
<dbReference type="KEGG" id="nmes:H9L09_11140"/>
<feature type="compositionally biased region" description="Polar residues" evidence="1">
    <location>
        <begin position="421"/>
        <end position="430"/>
    </location>
</feature>
<dbReference type="GO" id="GO:0016740">
    <property type="term" value="F:transferase activity"/>
    <property type="evidence" value="ECO:0007669"/>
    <property type="project" value="UniProtKB-KW"/>
</dbReference>
<name>A0A7G9R6H9_9ACTN</name>
<keyword evidence="2" id="KW-0808">Transferase</keyword>
<reference evidence="2 3" key="1">
    <citation type="submission" date="2020-08" db="EMBL/GenBank/DDBJ databases">
        <title>Genome sequence of Nocardioides mesophilus KACC 16243T.</title>
        <authorList>
            <person name="Hyun D.-W."/>
            <person name="Bae J.-W."/>
        </authorList>
    </citation>
    <scope>NUCLEOTIDE SEQUENCE [LARGE SCALE GENOMIC DNA]</scope>
    <source>
        <strain evidence="2 3">KACC 16243</strain>
    </source>
</reference>
<evidence type="ECO:0000313" key="2">
    <source>
        <dbReference type="EMBL" id="QNN51204.1"/>
    </source>
</evidence>
<feature type="region of interest" description="Disordered" evidence="1">
    <location>
        <begin position="347"/>
        <end position="430"/>
    </location>
</feature>
<protein>
    <submittedName>
        <fullName evidence="2">Glycosyltransferase family 2 protein</fullName>
    </submittedName>
</protein>
<dbReference type="Pfam" id="PF13704">
    <property type="entry name" value="Glyco_tranf_2_4"/>
    <property type="match status" value="1"/>
</dbReference>
<dbReference type="RefSeq" id="WP_187577045.1">
    <property type="nucleotide sequence ID" value="NZ_CP060713.1"/>
</dbReference>
<dbReference type="AlphaFoldDB" id="A0A7G9R6H9"/>
<feature type="compositionally biased region" description="Basic and acidic residues" evidence="1">
    <location>
        <begin position="387"/>
        <end position="408"/>
    </location>
</feature>
<evidence type="ECO:0000313" key="3">
    <source>
        <dbReference type="Proteomes" id="UP000515947"/>
    </source>
</evidence>
<keyword evidence="3" id="KW-1185">Reference proteome</keyword>